<organism evidence="3">
    <name type="scientific">Geobacter metallireducens</name>
    <dbReference type="NCBI Taxonomy" id="28232"/>
    <lineage>
        <taxon>Bacteria</taxon>
        <taxon>Pseudomonadati</taxon>
        <taxon>Thermodesulfobacteriota</taxon>
        <taxon>Desulfuromonadia</taxon>
        <taxon>Geobacterales</taxon>
        <taxon>Geobacteraceae</taxon>
        <taxon>Geobacter</taxon>
    </lineage>
</organism>
<dbReference type="InterPro" id="IPR047691">
    <property type="entry name" value="PelF-like"/>
</dbReference>
<dbReference type="InterPro" id="IPR022622">
    <property type="entry name" value="DUF3492"/>
</dbReference>
<feature type="domain" description="Glycosyl transferase family 1" evidence="1">
    <location>
        <begin position="310"/>
        <end position="478"/>
    </location>
</feature>
<dbReference type="Pfam" id="PF11997">
    <property type="entry name" value="DUF3492"/>
    <property type="match status" value="1"/>
</dbReference>
<evidence type="ECO:0000259" key="1">
    <source>
        <dbReference type="Pfam" id="PF00534"/>
    </source>
</evidence>
<dbReference type="SUPFAM" id="SSF53756">
    <property type="entry name" value="UDP-Glycosyltransferase/glycogen phosphorylase"/>
    <property type="match status" value="1"/>
</dbReference>
<gene>
    <name evidence="3" type="ORF">ENQ87_05690</name>
</gene>
<dbReference type="EMBL" id="DSOV01000021">
    <property type="protein sequence ID" value="HEN41857.1"/>
    <property type="molecule type" value="Genomic_DNA"/>
</dbReference>
<dbReference type="PANTHER" id="PTHR12526:SF608">
    <property type="entry name" value="PELF"/>
    <property type="match status" value="1"/>
</dbReference>
<dbReference type="Gene3D" id="3.40.50.2000">
    <property type="entry name" value="Glycogen Phosphorylase B"/>
    <property type="match status" value="2"/>
</dbReference>
<reference evidence="3" key="1">
    <citation type="journal article" date="2020" name="mSystems">
        <title>Genome- and Community-Level Interaction Insights into Carbon Utilization and Element Cycling Functions of Hydrothermarchaeota in Hydrothermal Sediment.</title>
        <authorList>
            <person name="Zhou Z."/>
            <person name="Liu Y."/>
            <person name="Xu W."/>
            <person name="Pan J."/>
            <person name="Luo Z.H."/>
            <person name="Li M."/>
        </authorList>
    </citation>
    <scope>NUCLEOTIDE SEQUENCE [LARGE SCALE GENOMIC DNA]</scope>
    <source>
        <strain evidence="3">SpSt-349</strain>
    </source>
</reference>
<dbReference type="NCBIfam" id="NF038011">
    <property type="entry name" value="PelF"/>
    <property type="match status" value="1"/>
</dbReference>
<proteinExistence type="predicted"/>
<evidence type="ECO:0000313" key="3">
    <source>
        <dbReference type="EMBL" id="HEN41857.1"/>
    </source>
</evidence>
<dbReference type="Pfam" id="PF00534">
    <property type="entry name" value="Glycos_transf_1"/>
    <property type="match status" value="1"/>
</dbReference>
<name>A0A831UCA0_GEOME</name>
<comment type="caution">
    <text evidence="3">The sequence shown here is derived from an EMBL/GenBank/DDBJ whole genome shotgun (WGS) entry which is preliminary data.</text>
</comment>
<evidence type="ECO:0000259" key="2">
    <source>
        <dbReference type="Pfam" id="PF11997"/>
    </source>
</evidence>
<dbReference type="InterPro" id="IPR001296">
    <property type="entry name" value="Glyco_trans_1"/>
</dbReference>
<dbReference type="AlphaFoldDB" id="A0A831UCA0"/>
<accession>A0A831UCA0</accession>
<sequence>MDRFPKSDSVDIMLLLEGTFPYVSGGVSSWVNQIILAFPEYRFGALFIGSSRNDYGEMKYDLPPNLVHLECHYLHDELTMPAIRPLKGNAGAFETVRRIHELFLRPAPGSLENALKTPDFYLDPHSGADFAQFLYSKLSWELICDLYKERCSDPSFVDYFWTVRNMHTPIWLLAAIAKRLIPARMYHTVSTGYAGFLGALLHHNSGRPLILSEHGIYTKERRIDIFSSDWIQDNRNALQKDPTEVSYYRDLWIRFFETIGRFSYGAADRIVSLYEGAREREIGDGAPPDRTMVVPNGIDIARFAALRERRPDTPPPVLTLLGRVVPIKDTKTFIRTLRLVANSLPDVQGWIIGPEDENPEYAAECRALAESLQIAQNIKFMGYRNPEEIFPQTGVLVLSSISEGLPLVVLEAFAAGIPVVATDVGACRQLIMGHGREDEAIGAAGGVVSINNPADLAQEARELLENPDRWKRASQAAITRVERYYTDKLMFERYRQLYQRGMD</sequence>
<dbReference type="PANTHER" id="PTHR12526">
    <property type="entry name" value="GLYCOSYLTRANSFERASE"/>
    <property type="match status" value="1"/>
</dbReference>
<feature type="domain" description="DUF3492" evidence="2">
    <location>
        <begin position="11"/>
        <end position="289"/>
    </location>
</feature>
<protein>
    <submittedName>
        <fullName evidence="3">DUF3492 domain-containing protein</fullName>
    </submittedName>
</protein>
<dbReference type="CDD" id="cd03813">
    <property type="entry name" value="GT4-like"/>
    <property type="match status" value="1"/>
</dbReference>